<organism evidence="2 3">
    <name type="scientific">Paspalum notatum var. saurae</name>
    <dbReference type="NCBI Taxonomy" id="547442"/>
    <lineage>
        <taxon>Eukaryota</taxon>
        <taxon>Viridiplantae</taxon>
        <taxon>Streptophyta</taxon>
        <taxon>Embryophyta</taxon>
        <taxon>Tracheophyta</taxon>
        <taxon>Spermatophyta</taxon>
        <taxon>Magnoliopsida</taxon>
        <taxon>Liliopsida</taxon>
        <taxon>Poales</taxon>
        <taxon>Poaceae</taxon>
        <taxon>PACMAD clade</taxon>
        <taxon>Panicoideae</taxon>
        <taxon>Andropogonodae</taxon>
        <taxon>Paspaleae</taxon>
        <taxon>Paspalinae</taxon>
        <taxon>Paspalum</taxon>
    </lineage>
</organism>
<evidence type="ECO:0000256" key="1">
    <source>
        <dbReference type="SAM" id="MobiDB-lite"/>
    </source>
</evidence>
<dbReference type="EMBL" id="CP144745">
    <property type="protein sequence ID" value="WVZ54290.1"/>
    <property type="molecule type" value="Genomic_DNA"/>
</dbReference>
<evidence type="ECO:0000313" key="2">
    <source>
        <dbReference type="EMBL" id="WVZ54290.1"/>
    </source>
</evidence>
<name>A0AAQ3PPE9_PASNO</name>
<accession>A0AAQ3PPE9</accession>
<proteinExistence type="predicted"/>
<evidence type="ECO:0000313" key="3">
    <source>
        <dbReference type="Proteomes" id="UP001341281"/>
    </source>
</evidence>
<feature type="non-terminal residue" evidence="2">
    <location>
        <position position="329"/>
    </location>
</feature>
<gene>
    <name evidence="2" type="ORF">U9M48_005112</name>
</gene>
<protein>
    <submittedName>
        <fullName evidence="2">Uncharacterized protein</fullName>
    </submittedName>
</protein>
<feature type="region of interest" description="Disordered" evidence="1">
    <location>
        <begin position="140"/>
        <end position="199"/>
    </location>
</feature>
<sequence>MLPRRPCPHVAAPPSTHRHCAFLAGRLERSAPCRSPDVATLAGLPSGSLLACSIPRHSGRTKMSSSSSNGCWAPQPPRWTLDNSARGSGKSWFRHGVPPCARAGEPPLGSPSAMGAAASGVQPRAPQCVYPPCCRHRPAARGSRRLGSPVARGEATREEPSPDVRYGSSRLGSRNAEAAASALRSPTREEPSPDVRYGSCRLGSRNAEAAASDVRLREGSCFFGRPPDARPEALGLVVGIVYLVIFQQFHYAEDSINVCKGRQDGKLERVMIQRFGYLCTQFGGTEVDWEAATTSVQRSTLRPKNLGEKVKAQLLQRRASQRLRDQVEK</sequence>
<keyword evidence="3" id="KW-1185">Reference proteome</keyword>
<reference evidence="2 3" key="1">
    <citation type="submission" date="2024-02" db="EMBL/GenBank/DDBJ databases">
        <title>High-quality chromosome-scale genome assembly of Pensacola bahiagrass (Paspalum notatum Flugge var. saurae).</title>
        <authorList>
            <person name="Vega J.M."/>
            <person name="Podio M."/>
            <person name="Orjuela J."/>
            <person name="Siena L.A."/>
            <person name="Pessino S.C."/>
            <person name="Combes M.C."/>
            <person name="Mariac C."/>
            <person name="Albertini E."/>
            <person name="Pupilli F."/>
            <person name="Ortiz J.P.A."/>
            <person name="Leblanc O."/>
        </authorList>
    </citation>
    <scope>NUCLEOTIDE SEQUENCE [LARGE SCALE GENOMIC DNA]</scope>
    <source>
        <strain evidence="2">R1</strain>
        <tissue evidence="2">Leaf</tissue>
    </source>
</reference>
<dbReference type="AlphaFoldDB" id="A0AAQ3PPE9"/>
<dbReference type="Proteomes" id="UP001341281">
    <property type="component" value="Chromosome 01"/>
</dbReference>